<feature type="signal peptide" evidence="2">
    <location>
        <begin position="1"/>
        <end position="18"/>
    </location>
</feature>
<sequence>MKFLSLFFTLLISLSASAQIDFKEVGGQLQYSVRGGAYKPVGATVAATTVTSGTATGPVAFTNLIGVPAYLSAFALNAKLETALYALNRTSDRQELSAHLADLGNPHGTTKTQIGLGNVPNVDATNPANIVQGPLFRFMTDVERTKLAGLPSTSVPLSASAVRQYFSSTGDIDYDQQNGQFYLKNAQLNVLIRNYLNSLDGAAPGKILAYSGGGQPPVWIAPPTATTVTGGASGTTSPGGTVVSSDHIFADSTVNRPNFALMVDVPLSTTAQIQSFLTSAQTNKRGIIAPGSYSLVGGSQFTQTGNWDNVALTAPSGATFVATGTTCLVVTDNHTAKRFGFYGITFTSTNTGNGYPLVFSNELPTIQGWEIARCTFLGNNVGNWNAFNITAYSTASNAGATSSDFYLHDNLFRNIPRCGMEILSQGYDAVRLTNLVITANRFENLAVNSGEGNRMATSLSGLITGIYHARNTSTNAKNMAYEFVNVKYAKAESNTAVAYLEPCVGYSISDDGRNSTEQIYLEGGYFNVTSRPFQLYDCKDVHIKGGLYIAGRGIDMNTRLSSIESITATCTNLFNAEAIVQFGGTSNNNVLKSSVLSSWGSAAAGHEPSFETVVLRANTYNNQVTGNTLKQGKRPGLSPATYFTPGDVVNQGTGSPANTASANTVQLEP</sequence>
<evidence type="ECO:0008006" key="5">
    <source>
        <dbReference type="Google" id="ProtNLM"/>
    </source>
</evidence>
<feature type="compositionally biased region" description="Polar residues" evidence="1">
    <location>
        <begin position="650"/>
        <end position="669"/>
    </location>
</feature>
<comment type="caution">
    <text evidence="3">The sequence shown here is derived from an EMBL/GenBank/DDBJ whole genome shotgun (WGS) entry which is preliminary data.</text>
</comment>
<feature type="region of interest" description="Disordered" evidence="1">
    <location>
        <begin position="646"/>
        <end position="669"/>
    </location>
</feature>
<gene>
    <name evidence="3" type="ORF">J2I46_00080</name>
</gene>
<dbReference type="RefSeq" id="WP_207326886.1">
    <property type="nucleotide sequence ID" value="NZ_JAFMYW010000001.1"/>
</dbReference>
<keyword evidence="4" id="KW-1185">Reference proteome</keyword>
<organism evidence="3 4">
    <name type="scientific">Fibrella forsythiae</name>
    <dbReference type="NCBI Taxonomy" id="2817061"/>
    <lineage>
        <taxon>Bacteria</taxon>
        <taxon>Pseudomonadati</taxon>
        <taxon>Bacteroidota</taxon>
        <taxon>Cytophagia</taxon>
        <taxon>Cytophagales</taxon>
        <taxon>Spirosomataceae</taxon>
        <taxon>Fibrella</taxon>
    </lineage>
</organism>
<feature type="chain" id="PRO_5045128035" description="Right-handed parallel beta-helix repeat-containing protein" evidence="2">
    <location>
        <begin position="19"/>
        <end position="669"/>
    </location>
</feature>
<protein>
    <recommendedName>
        <fullName evidence="5">Right-handed parallel beta-helix repeat-containing protein</fullName>
    </recommendedName>
</protein>
<evidence type="ECO:0000256" key="2">
    <source>
        <dbReference type="SAM" id="SignalP"/>
    </source>
</evidence>
<accession>A0ABS3JAE9</accession>
<evidence type="ECO:0000313" key="3">
    <source>
        <dbReference type="EMBL" id="MBO0946959.1"/>
    </source>
</evidence>
<dbReference type="Proteomes" id="UP000664628">
    <property type="component" value="Unassembled WGS sequence"/>
</dbReference>
<keyword evidence="2" id="KW-0732">Signal</keyword>
<evidence type="ECO:0000313" key="4">
    <source>
        <dbReference type="Proteomes" id="UP000664628"/>
    </source>
</evidence>
<dbReference type="EMBL" id="JAFMYW010000001">
    <property type="protein sequence ID" value="MBO0946959.1"/>
    <property type="molecule type" value="Genomic_DNA"/>
</dbReference>
<reference evidence="3 4" key="1">
    <citation type="submission" date="2021-03" db="EMBL/GenBank/DDBJ databases">
        <title>Fibrella sp. HMF5405 genome sequencing and assembly.</title>
        <authorList>
            <person name="Kang H."/>
            <person name="Kim H."/>
            <person name="Bae S."/>
            <person name="Joh K."/>
        </authorList>
    </citation>
    <scope>NUCLEOTIDE SEQUENCE [LARGE SCALE GENOMIC DNA]</scope>
    <source>
        <strain evidence="3 4">HMF5405</strain>
    </source>
</reference>
<evidence type="ECO:0000256" key="1">
    <source>
        <dbReference type="SAM" id="MobiDB-lite"/>
    </source>
</evidence>
<proteinExistence type="predicted"/>
<name>A0ABS3JAE9_9BACT</name>